<dbReference type="Pfam" id="PF09739">
    <property type="entry name" value="MCM_bind"/>
    <property type="match status" value="1"/>
</dbReference>
<dbReference type="PANTHER" id="PTHR13489">
    <property type="entry name" value="MINI-CHROMOSOME MAINTENANCE COMPLEX-BINDING PROTEIN"/>
    <property type="match status" value="1"/>
</dbReference>
<evidence type="ECO:0000313" key="4">
    <source>
        <dbReference type="Proteomes" id="UP000594263"/>
    </source>
</evidence>
<dbReference type="PANTHER" id="PTHR13489:SF0">
    <property type="entry name" value="MINI-CHROMOSOME MAINTENANCE COMPLEX-BINDING PROTEIN"/>
    <property type="match status" value="1"/>
</dbReference>
<dbReference type="GO" id="GO:0006261">
    <property type="term" value="P:DNA-templated DNA replication"/>
    <property type="evidence" value="ECO:0007669"/>
    <property type="project" value="TreeGrafter"/>
</dbReference>
<evidence type="ECO:0000313" key="3">
    <source>
        <dbReference type="EnsemblPlants" id="Kaladp0064s0145.1.v1.1"/>
    </source>
</evidence>
<comment type="subcellular location">
    <subcellularLocation>
        <location evidence="1">Nucleus</location>
    </subcellularLocation>
</comment>
<dbReference type="InterPro" id="IPR019140">
    <property type="entry name" value="MCM_complex-bd"/>
</dbReference>
<dbReference type="Gramene" id="Kaladp0064s0145.1.v1.1">
    <property type="protein sequence ID" value="Kaladp0064s0145.1.v1.1"/>
    <property type="gene ID" value="Kaladp0064s0145.v1.1"/>
</dbReference>
<evidence type="ECO:0000256" key="1">
    <source>
        <dbReference type="ARBA" id="ARBA00004123"/>
    </source>
</evidence>
<keyword evidence="4" id="KW-1185">Reference proteome</keyword>
<dbReference type="GO" id="GO:0003682">
    <property type="term" value="F:chromatin binding"/>
    <property type="evidence" value="ECO:0007669"/>
    <property type="project" value="TreeGrafter"/>
</dbReference>
<dbReference type="EnsemblPlants" id="Kaladp0064s0145.1.v1.1">
    <property type="protein sequence ID" value="Kaladp0064s0145.1.v1.1"/>
    <property type="gene ID" value="Kaladp0064s0145.v1.1"/>
</dbReference>
<organism evidence="3 4">
    <name type="scientific">Kalanchoe fedtschenkoi</name>
    <name type="common">Lavender scallops</name>
    <name type="synonym">South American air plant</name>
    <dbReference type="NCBI Taxonomy" id="63787"/>
    <lineage>
        <taxon>Eukaryota</taxon>
        <taxon>Viridiplantae</taxon>
        <taxon>Streptophyta</taxon>
        <taxon>Embryophyta</taxon>
        <taxon>Tracheophyta</taxon>
        <taxon>Spermatophyta</taxon>
        <taxon>Magnoliopsida</taxon>
        <taxon>eudicotyledons</taxon>
        <taxon>Gunneridae</taxon>
        <taxon>Pentapetalae</taxon>
        <taxon>Saxifragales</taxon>
        <taxon>Crassulaceae</taxon>
        <taxon>Kalanchoe</taxon>
    </lineage>
</organism>
<dbReference type="GO" id="GO:0006301">
    <property type="term" value="P:DNA damage tolerance"/>
    <property type="evidence" value="ECO:0007669"/>
    <property type="project" value="EnsemblPlants"/>
</dbReference>
<dbReference type="GO" id="GO:0005634">
    <property type="term" value="C:nucleus"/>
    <property type="evidence" value="ECO:0007669"/>
    <property type="project" value="UniProtKB-SubCell"/>
</dbReference>
<accession>A0A7N0UER6</accession>
<evidence type="ECO:0008006" key="5">
    <source>
        <dbReference type="Google" id="ProtNLM"/>
    </source>
</evidence>
<dbReference type="OMA" id="EEHTEMI"/>
<keyword evidence="2" id="KW-0539">Nucleus</keyword>
<dbReference type="GO" id="GO:0007062">
    <property type="term" value="P:sister chromatid cohesion"/>
    <property type="evidence" value="ECO:0007669"/>
    <property type="project" value="EnsemblPlants"/>
</dbReference>
<protein>
    <recommendedName>
        <fullName evidence="5">Mini-chromosome maintenance complex-binding protein</fullName>
    </recommendedName>
</protein>
<dbReference type="Proteomes" id="UP000594263">
    <property type="component" value="Unplaced"/>
</dbReference>
<evidence type="ECO:0000256" key="2">
    <source>
        <dbReference type="ARBA" id="ARBA00023242"/>
    </source>
</evidence>
<dbReference type="AlphaFoldDB" id="A0A7N0UER6"/>
<name>A0A7N0UER6_KALFE</name>
<sequence>MVGLQYDCLANPLGAVRLSFEKAVASGDGQAALQGKDWGTGQIFADFISENLSQIPIINQECSQRLRPNTLVRFRGMVQDALGSEFYIGAFKDGSVWRTNKYLDASQCHTQFDCSDYDIASSPDIRIWERRLIYCVPVPCYNSWSECSLEGETNSCIDSTSHSKEKRFREDSETVDSMVCDGDECPSAAKKMREDGHLSPTHAAGFSARSLDSGTSMLMNPRQSLLPCLVKTYDILESEVKLNDIVEFVGILSYEAESSENADEMIDEVASVHLPPGTVPRLHCISHRRLEVHDLIHSSVVMEPKSSLVRQIREDLLRHLTSILGNDGLTAHYLLLHLLSKVQARLDDVAVGKFSLNLTCFSKETMSAFGSQLSHAINSLVPLSHCMPLTVEYLNSASLAPKKDYETNRLCTGILQLANGSHLTIDETKLEAGTLNSVGVENVRLLKNLVEVQKVEYDFQFYKVEMQTDVQMLILSEGKSNIIPADVVVPFQPGLVNPMLHVISDELNAWRWYLATLRSSSHSIAPEVQKVVEDDLVSARQADRNLGTEDFSRCLTMGRLIAISFGEDSLSLEHWQMVKELERLRKERINLKLISGSVRKM</sequence>
<reference evidence="3" key="1">
    <citation type="submission" date="2021-01" db="UniProtKB">
        <authorList>
            <consortium name="EnsemblPlants"/>
        </authorList>
    </citation>
    <scope>IDENTIFICATION</scope>
</reference>
<proteinExistence type="predicted"/>